<accession>A0A1Y2JAD1</accession>
<dbReference type="AlphaFoldDB" id="A0A1Y2JAD1"/>
<dbReference type="RefSeq" id="WP_085405444.1">
    <property type="nucleotide sequence ID" value="NZ_NAFL01000286.1"/>
</dbReference>
<reference evidence="1 2" key="1">
    <citation type="submission" date="2017-03" db="EMBL/GenBank/DDBJ databases">
        <title>Whole genome sequences of fourteen strains of Bradyrhizobium canariense and one strain of Bradyrhizobium japonicum isolated from Lupinus (Papilionoideae: Genisteae) species in Algeria.</title>
        <authorList>
            <person name="Crovadore J."/>
            <person name="Chekireb D."/>
            <person name="Brachmann A."/>
            <person name="Chablais R."/>
            <person name="Cochard B."/>
            <person name="Lefort F."/>
        </authorList>
    </citation>
    <scope>NUCLEOTIDE SEQUENCE [LARGE SCALE GENOMIC DNA]</scope>
    <source>
        <strain evidence="1 2">UBMA197</strain>
    </source>
</reference>
<dbReference type="Proteomes" id="UP000193335">
    <property type="component" value="Unassembled WGS sequence"/>
</dbReference>
<name>A0A1Y2JAD1_BRAJP</name>
<proteinExistence type="predicted"/>
<evidence type="ECO:0000313" key="1">
    <source>
        <dbReference type="EMBL" id="OSJ22153.1"/>
    </source>
</evidence>
<sequence length="72" mass="7805">MNQGLIQPRTVYHRATGATVMNGVDAASAVSQHPLEWSYEPWTEEVLEQAKALVARNEALNSSPPVGALDTE</sequence>
<protein>
    <submittedName>
        <fullName evidence="1">Uncharacterized protein</fullName>
    </submittedName>
</protein>
<gene>
    <name evidence="1" type="ORF">BSZ19_47065</name>
</gene>
<organism evidence="1 2">
    <name type="scientific">Bradyrhizobium japonicum</name>
    <dbReference type="NCBI Taxonomy" id="375"/>
    <lineage>
        <taxon>Bacteria</taxon>
        <taxon>Pseudomonadati</taxon>
        <taxon>Pseudomonadota</taxon>
        <taxon>Alphaproteobacteria</taxon>
        <taxon>Hyphomicrobiales</taxon>
        <taxon>Nitrobacteraceae</taxon>
        <taxon>Bradyrhizobium</taxon>
    </lineage>
</organism>
<dbReference type="EMBL" id="NAFL01000286">
    <property type="protein sequence ID" value="OSJ22153.1"/>
    <property type="molecule type" value="Genomic_DNA"/>
</dbReference>
<evidence type="ECO:0000313" key="2">
    <source>
        <dbReference type="Proteomes" id="UP000193335"/>
    </source>
</evidence>
<comment type="caution">
    <text evidence="1">The sequence shown here is derived from an EMBL/GenBank/DDBJ whole genome shotgun (WGS) entry which is preliminary data.</text>
</comment>